<feature type="chain" id="PRO_5003688828" evidence="2">
    <location>
        <begin position="29"/>
        <end position="334"/>
    </location>
</feature>
<evidence type="ECO:0000313" key="3">
    <source>
        <dbReference type="EMBL" id="CCF84102.1"/>
    </source>
</evidence>
<comment type="similarity">
    <text evidence="1">Belongs to the TolB family.</text>
</comment>
<protein>
    <submittedName>
        <fullName evidence="3">Uncharacterized protein</fullName>
    </submittedName>
</protein>
<dbReference type="InterPro" id="IPR011659">
    <property type="entry name" value="WD40"/>
</dbReference>
<dbReference type="PROSITE" id="PS51257">
    <property type="entry name" value="PROKAR_LIPOPROTEIN"/>
    <property type="match status" value="1"/>
</dbReference>
<evidence type="ECO:0000313" key="4">
    <source>
        <dbReference type="Proteomes" id="UP000004221"/>
    </source>
</evidence>
<dbReference type="InterPro" id="IPR011042">
    <property type="entry name" value="6-blade_b-propeller_TolB-like"/>
</dbReference>
<keyword evidence="2" id="KW-0732">Signal</keyword>
<reference evidence="3 4" key="1">
    <citation type="journal article" date="2012" name="ISME J.">
        <title>Nitrification expanded: discovery, physiology and genomics of a nitrite-oxidizing bacterium from the phylum Chloroflexi.</title>
        <authorList>
            <person name="Sorokin D.Y."/>
            <person name="Lucker S."/>
            <person name="Vejmelkova D."/>
            <person name="Kostrikina N.A."/>
            <person name="Kleerebezem R."/>
            <person name="Rijpstra W.I."/>
            <person name="Damste J.S."/>
            <person name="Le Paslier D."/>
            <person name="Muyzer G."/>
            <person name="Wagner M."/>
            <person name="van Loosdrecht M.C."/>
            <person name="Daims H."/>
        </authorList>
    </citation>
    <scope>NUCLEOTIDE SEQUENCE [LARGE SCALE GENOMIC DNA]</scope>
    <source>
        <strain evidence="4">none</strain>
    </source>
</reference>
<dbReference type="Gene3D" id="2.120.10.30">
    <property type="entry name" value="TolB, C-terminal domain"/>
    <property type="match status" value="2"/>
</dbReference>
<dbReference type="AlphaFoldDB" id="I4EHE0"/>
<evidence type="ECO:0000256" key="2">
    <source>
        <dbReference type="SAM" id="SignalP"/>
    </source>
</evidence>
<dbReference type="Pfam" id="PF07676">
    <property type="entry name" value="PD40"/>
    <property type="match status" value="3"/>
</dbReference>
<proteinExistence type="inferred from homology"/>
<accession>I4EHE0</accession>
<dbReference type="PANTHER" id="PTHR36842:SF1">
    <property type="entry name" value="PROTEIN TOLB"/>
    <property type="match status" value="1"/>
</dbReference>
<organism evidence="3 4">
    <name type="scientific">Nitrolancea hollandica Lb</name>
    <dbReference type="NCBI Taxonomy" id="1129897"/>
    <lineage>
        <taxon>Bacteria</taxon>
        <taxon>Pseudomonadati</taxon>
        <taxon>Thermomicrobiota</taxon>
        <taxon>Thermomicrobia</taxon>
        <taxon>Sphaerobacterales</taxon>
        <taxon>Sphaerobacterineae</taxon>
        <taxon>Sphaerobacteraceae</taxon>
        <taxon>Nitrolancea</taxon>
    </lineage>
</organism>
<dbReference type="SUPFAM" id="SSF82171">
    <property type="entry name" value="DPP6 N-terminal domain-like"/>
    <property type="match status" value="1"/>
</dbReference>
<sequence>MPRKSRVVAVLVAALVVMLVGACGGGNAGTQAPVNVPLTSSVPDAPGTLVWSSGNTIQAMEPATGKRTTVATLPENRYFASPALSPDGRTIAAATFQVKPPEAGSDLYVVSRDGSEVKPLVKFQDAGGSLGYPSWSPDGAYIYAIVNASASPEGGWIVRVPAGGGPVEKLVKGGNYPVISPDGKTLVFTKTDVAAQTGELWRANPDGTDAKPIPGTRFAGVLRPVFSPDGATIGFSANADPLQASASSPHLPLFGPSVALAHGIPWDAWTVPIDGGTPVRRSSIREDQPVLAWSPDGKWLGMNGELGVYLIRLSDGKVYRIADRVGTGLIWLNK</sequence>
<gene>
    <name evidence="3" type="ORF">NITHO_3090002</name>
</gene>
<evidence type="ECO:0000256" key="1">
    <source>
        <dbReference type="ARBA" id="ARBA00009820"/>
    </source>
</evidence>
<comment type="caution">
    <text evidence="3">The sequence shown here is derived from an EMBL/GenBank/DDBJ whole genome shotgun (WGS) entry which is preliminary data.</text>
</comment>
<feature type="signal peptide" evidence="2">
    <location>
        <begin position="1"/>
        <end position="28"/>
    </location>
</feature>
<dbReference type="PANTHER" id="PTHR36842">
    <property type="entry name" value="PROTEIN TOLB HOMOLOG"/>
    <property type="match status" value="1"/>
</dbReference>
<dbReference type="Proteomes" id="UP000004221">
    <property type="component" value="Unassembled WGS sequence"/>
</dbReference>
<name>I4EHE0_9BACT</name>
<keyword evidence="4" id="KW-1185">Reference proteome</keyword>
<dbReference type="EMBL" id="CAGS01000234">
    <property type="protein sequence ID" value="CCF84102.1"/>
    <property type="molecule type" value="Genomic_DNA"/>
</dbReference>